<feature type="disulfide bond" evidence="1">
    <location>
        <begin position="47"/>
        <end position="60"/>
    </location>
</feature>
<organism evidence="6 7">
    <name type="scientific">Haemonchus contortus</name>
    <name type="common">Barber pole worm</name>
    <dbReference type="NCBI Taxonomy" id="6289"/>
    <lineage>
        <taxon>Eukaryota</taxon>
        <taxon>Metazoa</taxon>
        <taxon>Ecdysozoa</taxon>
        <taxon>Nematoda</taxon>
        <taxon>Chromadorea</taxon>
        <taxon>Rhabditida</taxon>
        <taxon>Rhabditina</taxon>
        <taxon>Rhabditomorpha</taxon>
        <taxon>Strongyloidea</taxon>
        <taxon>Trichostrongylidae</taxon>
        <taxon>Haemonchus</taxon>
    </lineage>
</organism>
<evidence type="ECO:0000256" key="1">
    <source>
        <dbReference type="PROSITE-ProRule" id="PRU00206"/>
    </source>
</evidence>
<dbReference type="OMA" id="FTECAEN"/>
<evidence type="ECO:0000256" key="3">
    <source>
        <dbReference type="SAM" id="Phobius"/>
    </source>
</evidence>
<keyword evidence="1" id="KW-1015">Disulfide bond</keyword>
<name>A0A7I4Z7A1_HAECO</name>
<dbReference type="InterPro" id="IPR001368">
    <property type="entry name" value="TNFR/NGFR_Cys_rich_reg"/>
</dbReference>
<evidence type="ECO:0000313" key="6">
    <source>
        <dbReference type="Proteomes" id="UP000025227"/>
    </source>
</evidence>
<sequence>MKMLILAALVITITINVNVDGAKVDNVFTECAENEYYDEETETCEPCTECKNSHYERQACTVFRDRVCGWCGAVNAERNQDFYRKCHWRRTHDPMEARKYEKEFRKRIMNSILKEDGRKTSEEIIDVDEHSDRRRLPPLPTDEYDDDEYADEEDVKYEVPSSEEELQGVDIIGSVVVNPIDDQYDEEVVKKPKKHDFAPISGDEFLRRDDASGEDDEDDKELEEGDVKPLEVDEEKIGQDDDLEDSGELLEGTGGHVNIVAIAIRNKKRNDQEVDGYDSSSGYTINCHFIGVLLYVVCFVLLLGAVLKRCFTSTHTRIPVMEFSDEQCAMMQRCAHHITKDKDRAIYDNDVAYV</sequence>
<feature type="compositionally biased region" description="Basic and acidic residues" evidence="2">
    <location>
        <begin position="225"/>
        <end position="239"/>
    </location>
</feature>
<accession>A0A7I4Z7A1</accession>
<protein>
    <submittedName>
        <fullName evidence="7">TNFR-Cys domain-containing protein</fullName>
    </submittedName>
</protein>
<dbReference type="PROSITE" id="PS50050">
    <property type="entry name" value="TNFR_NGFR_2"/>
    <property type="match status" value="1"/>
</dbReference>
<dbReference type="Pfam" id="PF00020">
    <property type="entry name" value="TNFR_c6"/>
    <property type="match status" value="1"/>
</dbReference>
<evidence type="ECO:0000313" key="7">
    <source>
        <dbReference type="WBParaSite" id="HCON_00188650-00001"/>
    </source>
</evidence>
<keyword evidence="4" id="KW-0732">Signal</keyword>
<evidence type="ECO:0000259" key="5">
    <source>
        <dbReference type="PROSITE" id="PS50050"/>
    </source>
</evidence>
<evidence type="ECO:0000256" key="2">
    <source>
        <dbReference type="SAM" id="MobiDB-lite"/>
    </source>
</evidence>
<dbReference type="AlphaFoldDB" id="A0A7I4Z7A1"/>
<keyword evidence="3" id="KW-0472">Membrane</keyword>
<keyword evidence="3" id="KW-1133">Transmembrane helix</keyword>
<dbReference type="Proteomes" id="UP000025227">
    <property type="component" value="Unplaced"/>
</dbReference>
<feature type="compositionally biased region" description="Acidic residues" evidence="2">
    <location>
        <begin position="212"/>
        <end position="224"/>
    </location>
</feature>
<feature type="signal peptide" evidence="4">
    <location>
        <begin position="1"/>
        <end position="21"/>
    </location>
</feature>
<comment type="caution">
    <text evidence="1">Lacks conserved residue(s) required for the propagation of feature annotation.</text>
</comment>
<feature type="repeat" description="TNFR-Cys" evidence="1">
    <location>
        <begin position="30"/>
        <end position="68"/>
    </location>
</feature>
<reference evidence="7" key="1">
    <citation type="submission" date="2020-12" db="UniProtKB">
        <authorList>
            <consortium name="WormBaseParasite"/>
        </authorList>
    </citation>
    <scope>IDENTIFICATION</scope>
    <source>
        <strain evidence="7">MHco3</strain>
    </source>
</reference>
<dbReference type="PROSITE" id="PS00652">
    <property type="entry name" value="TNFR_NGFR_1"/>
    <property type="match status" value="1"/>
</dbReference>
<dbReference type="OrthoDB" id="5874383at2759"/>
<feature type="region of interest" description="Disordered" evidence="2">
    <location>
        <begin position="200"/>
        <end position="251"/>
    </location>
</feature>
<keyword evidence="3" id="KW-0812">Transmembrane</keyword>
<dbReference type="WBParaSite" id="HCON_00188650-00001">
    <property type="protein sequence ID" value="HCON_00188650-00001"/>
    <property type="gene ID" value="HCON_00188650"/>
</dbReference>
<feature type="compositionally biased region" description="Acidic residues" evidence="2">
    <location>
        <begin position="142"/>
        <end position="164"/>
    </location>
</feature>
<evidence type="ECO:0000256" key="4">
    <source>
        <dbReference type="SAM" id="SignalP"/>
    </source>
</evidence>
<feature type="compositionally biased region" description="Basic and acidic residues" evidence="2">
    <location>
        <begin position="120"/>
        <end position="135"/>
    </location>
</feature>
<feature type="chain" id="PRO_5029578208" evidence="4">
    <location>
        <begin position="22"/>
        <end position="354"/>
    </location>
</feature>
<feature type="domain" description="TNFR-Cys" evidence="5">
    <location>
        <begin position="30"/>
        <end position="68"/>
    </location>
</feature>
<dbReference type="SMART" id="SM00208">
    <property type="entry name" value="TNFR"/>
    <property type="match status" value="1"/>
</dbReference>
<keyword evidence="6" id="KW-1185">Reference proteome</keyword>
<dbReference type="Gene3D" id="2.10.50.10">
    <property type="entry name" value="Tumor Necrosis Factor Receptor, subunit A, domain 2"/>
    <property type="match status" value="1"/>
</dbReference>
<feature type="transmembrane region" description="Helical" evidence="3">
    <location>
        <begin position="289"/>
        <end position="307"/>
    </location>
</feature>
<feature type="region of interest" description="Disordered" evidence="2">
    <location>
        <begin position="120"/>
        <end position="164"/>
    </location>
</feature>
<proteinExistence type="predicted"/>
<feature type="disulfide bond" evidence="1">
    <location>
        <begin position="50"/>
        <end position="68"/>
    </location>
</feature>